<dbReference type="EMBL" id="BSXS01001688">
    <property type="protein sequence ID" value="GME76937.1"/>
    <property type="molecule type" value="Genomic_DNA"/>
</dbReference>
<organism evidence="1 2">
    <name type="scientific">Ambrosiozyma monospora</name>
    <name type="common">Yeast</name>
    <name type="synonym">Endomycopsis monosporus</name>
    <dbReference type="NCBI Taxonomy" id="43982"/>
    <lineage>
        <taxon>Eukaryota</taxon>
        <taxon>Fungi</taxon>
        <taxon>Dikarya</taxon>
        <taxon>Ascomycota</taxon>
        <taxon>Saccharomycotina</taxon>
        <taxon>Pichiomycetes</taxon>
        <taxon>Pichiales</taxon>
        <taxon>Pichiaceae</taxon>
        <taxon>Ambrosiozyma</taxon>
    </lineage>
</organism>
<accession>A0ACB5SZB8</accession>
<dbReference type="Proteomes" id="UP001165064">
    <property type="component" value="Unassembled WGS sequence"/>
</dbReference>
<protein>
    <submittedName>
        <fullName evidence="1">Unnamed protein product</fullName>
    </submittedName>
</protein>
<gene>
    <name evidence="1" type="ORF">Amon02_000283100</name>
</gene>
<evidence type="ECO:0000313" key="1">
    <source>
        <dbReference type="EMBL" id="GME76937.1"/>
    </source>
</evidence>
<evidence type="ECO:0000313" key="2">
    <source>
        <dbReference type="Proteomes" id="UP001165064"/>
    </source>
</evidence>
<proteinExistence type="predicted"/>
<comment type="caution">
    <text evidence="1">The sequence shown here is derived from an EMBL/GenBank/DDBJ whole genome shotgun (WGS) entry which is preliminary data.</text>
</comment>
<sequence>MSYYQQTAFDIINPQWIETPNGYIANKTSKPHQASEISDTFNSILSLPTPLTSSLSNMFLPILPSQNQVINPEHNLENPKTNIRFSKFTVSKPPRHKHRHSTRQRAAVMEEQRNTISQLISNLRTILQQDHETRKQIQTANKYTQNGLEKLRPERTQYRDPNEPIIAETARRLRQEAVMHCNSSTNNPNTNPHHSKLSSSVDCTTIDPVTISAPVASAASAADPMMGWPDIENETFWLVFS</sequence>
<name>A0ACB5SZB8_AMBMO</name>
<keyword evidence="2" id="KW-1185">Reference proteome</keyword>
<reference evidence="1" key="1">
    <citation type="submission" date="2023-04" db="EMBL/GenBank/DDBJ databases">
        <title>Ambrosiozyma monospora NBRC 10751.</title>
        <authorList>
            <person name="Ichikawa N."/>
            <person name="Sato H."/>
            <person name="Tonouchi N."/>
        </authorList>
    </citation>
    <scope>NUCLEOTIDE SEQUENCE</scope>
    <source>
        <strain evidence="1">NBRC 10751</strain>
    </source>
</reference>